<comment type="caution">
    <text evidence="1">The sequence shown here is derived from an EMBL/GenBank/DDBJ whole genome shotgun (WGS) entry which is preliminary data.</text>
</comment>
<evidence type="ECO:0000313" key="2">
    <source>
        <dbReference type="Proteomes" id="UP000260758"/>
    </source>
</evidence>
<reference evidence="1 2" key="1">
    <citation type="submission" date="2018-08" db="EMBL/GenBank/DDBJ databases">
        <title>A genome reference for cultivated species of the human gut microbiota.</title>
        <authorList>
            <person name="Zou Y."/>
            <person name="Xue W."/>
            <person name="Luo G."/>
        </authorList>
    </citation>
    <scope>NUCLEOTIDE SEQUENCE [LARGE SCALE GENOMIC DNA]</scope>
    <source>
        <strain evidence="1 2">OM07-13</strain>
    </source>
</reference>
<dbReference type="AlphaFoldDB" id="A0A3E4YLT9"/>
<accession>A0A3E4YLT9</accession>
<dbReference type="RefSeq" id="WP_117718271.1">
    <property type="nucleotide sequence ID" value="NZ_CP143947.1"/>
</dbReference>
<protein>
    <submittedName>
        <fullName evidence="1">Uncharacterized protein</fullName>
    </submittedName>
</protein>
<dbReference type="EMBL" id="QSTP01000001">
    <property type="protein sequence ID" value="RGM75512.1"/>
    <property type="molecule type" value="Genomic_DNA"/>
</dbReference>
<name>A0A3E4YLT9_9FIRM</name>
<dbReference type="Proteomes" id="UP000260758">
    <property type="component" value="Unassembled WGS sequence"/>
</dbReference>
<evidence type="ECO:0000313" key="1">
    <source>
        <dbReference type="EMBL" id="RGM75512.1"/>
    </source>
</evidence>
<proteinExistence type="predicted"/>
<organism evidence="1 2">
    <name type="scientific">Agathobacter rectalis</name>
    <dbReference type="NCBI Taxonomy" id="39491"/>
    <lineage>
        <taxon>Bacteria</taxon>
        <taxon>Bacillati</taxon>
        <taxon>Bacillota</taxon>
        <taxon>Clostridia</taxon>
        <taxon>Lachnospirales</taxon>
        <taxon>Lachnospiraceae</taxon>
        <taxon>Agathobacter</taxon>
    </lineage>
</organism>
<sequence>MSYIRCPYCNQSDGNDDKIVNKRIEVLYDTECQIVVTKKCDICQKEYDVLKVFDLRYEELNYTNFENI</sequence>
<gene>
    <name evidence="1" type="ORF">DXB99_03020</name>
</gene>